<dbReference type="EMBL" id="JADCTT010000002">
    <property type="protein sequence ID" value="KAF9756666.1"/>
    <property type="molecule type" value="Genomic_DNA"/>
</dbReference>
<reference evidence="2" key="1">
    <citation type="submission" date="2020-10" db="EMBL/GenBank/DDBJ databases">
        <title>High-Quality Genome Resource of Clonostachys rosea strain S41 by Oxford Nanopore Long-Read Sequencing.</title>
        <authorList>
            <person name="Wang H."/>
        </authorList>
    </citation>
    <scope>NUCLEOTIDE SEQUENCE</scope>
    <source>
        <strain evidence="2">S41</strain>
    </source>
</reference>
<evidence type="ECO:0000256" key="1">
    <source>
        <dbReference type="SAM" id="MobiDB-lite"/>
    </source>
</evidence>
<organism evidence="2 3">
    <name type="scientific">Bionectria ochroleuca</name>
    <name type="common">Gliocladium roseum</name>
    <dbReference type="NCBI Taxonomy" id="29856"/>
    <lineage>
        <taxon>Eukaryota</taxon>
        <taxon>Fungi</taxon>
        <taxon>Dikarya</taxon>
        <taxon>Ascomycota</taxon>
        <taxon>Pezizomycotina</taxon>
        <taxon>Sordariomycetes</taxon>
        <taxon>Hypocreomycetidae</taxon>
        <taxon>Hypocreales</taxon>
        <taxon>Bionectriaceae</taxon>
        <taxon>Clonostachys</taxon>
    </lineage>
</organism>
<sequence>MPIRWRTNMISSRPVLYGIQPLYLNLKLLPRQALSLPFTHSEQQVKATPVIISTALRMDPARGSMSSEAATSANNLATVPRIRYQTAELLTQEIYRTQRTQGDILYVEDVSPQDFSAIEKFREDHNRKYRFRRFYPERRLLVIAIPTKCHEAMSSTLVNNIHQRIHKMGLENHWNSTRGATYGQEGDGSVGLGEGDSSGHPIQPRVRSWRDWPTLVVEAGCSQSLQHLRDDMGWWFKESNHQVKIVPLIKFHPGPLEEITIEQWRERPIGSSGVQLELTCQQVVNIARNSVTANRTLPLSYTVTGGALELRFPDLFLRDPGEGEGDIVVEVERLQWLAAMVGHSMF</sequence>
<gene>
    <name evidence="2" type="ORF">IM811_007610</name>
</gene>
<feature type="compositionally biased region" description="Gly residues" evidence="1">
    <location>
        <begin position="185"/>
        <end position="196"/>
    </location>
</feature>
<comment type="caution">
    <text evidence="2">The sequence shown here is derived from an EMBL/GenBank/DDBJ whole genome shotgun (WGS) entry which is preliminary data.</text>
</comment>
<dbReference type="AlphaFoldDB" id="A0A8H7NIL5"/>
<accession>A0A8H7NIL5</accession>
<evidence type="ECO:0000313" key="2">
    <source>
        <dbReference type="EMBL" id="KAF9756666.1"/>
    </source>
</evidence>
<evidence type="ECO:0000313" key="3">
    <source>
        <dbReference type="Proteomes" id="UP000616885"/>
    </source>
</evidence>
<dbReference type="Proteomes" id="UP000616885">
    <property type="component" value="Unassembled WGS sequence"/>
</dbReference>
<protein>
    <submittedName>
        <fullName evidence="2">Uncharacterized protein</fullName>
    </submittedName>
</protein>
<feature type="region of interest" description="Disordered" evidence="1">
    <location>
        <begin position="178"/>
        <end position="204"/>
    </location>
</feature>
<name>A0A8H7NIL5_BIOOC</name>
<proteinExistence type="predicted"/>